<dbReference type="PANTHER" id="PTHR32194:SF2">
    <property type="entry name" value="PROTEASOME SUBUNIT BETA TYPE-1"/>
    <property type="match status" value="1"/>
</dbReference>
<dbReference type="FunFam" id="3.60.20.10:FF:000008">
    <property type="entry name" value="Proteasome subunit beta type-4"/>
    <property type="match status" value="1"/>
</dbReference>
<organism evidence="6 7">
    <name type="scientific">Dissophora globulifera</name>
    <dbReference type="NCBI Taxonomy" id="979702"/>
    <lineage>
        <taxon>Eukaryota</taxon>
        <taxon>Fungi</taxon>
        <taxon>Fungi incertae sedis</taxon>
        <taxon>Mucoromycota</taxon>
        <taxon>Mortierellomycotina</taxon>
        <taxon>Mortierellomycetes</taxon>
        <taxon>Mortierellales</taxon>
        <taxon>Mortierellaceae</taxon>
        <taxon>Dissophora</taxon>
    </lineage>
</organism>
<comment type="similarity">
    <text evidence="5">Belongs to the peptidase T1B family.</text>
</comment>
<dbReference type="GO" id="GO:0005737">
    <property type="term" value="C:cytoplasm"/>
    <property type="evidence" value="ECO:0007669"/>
    <property type="project" value="UniProtKB-SubCell"/>
</dbReference>
<evidence type="ECO:0000313" key="6">
    <source>
        <dbReference type="EMBL" id="KAG0314955.1"/>
    </source>
</evidence>
<comment type="subunit">
    <text evidence="4">The 26S proteasome consists of a 20S proteasome core and two 19S regulatory subunits. The 20S proteasome core is composed of 28 subunits that are arranged in four stacked rings, resulting in a barrel-shaped structure. The two end rings are each formed by seven alpha subunits, and the two central rings are each formed by seven beta subunits. The catalytic chamber with the active sites is on the inside of the barrel.</text>
</comment>
<dbReference type="InterPro" id="IPR029055">
    <property type="entry name" value="Ntn_hydrolases_N"/>
</dbReference>
<evidence type="ECO:0000256" key="1">
    <source>
        <dbReference type="ARBA" id="ARBA00022490"/>
    </source>
</evidence>
<comment type="caution">
    <text evidence="6">The sequence shown here is derived from an EMBL/GenBank/DDBJ whole genome shotgun (WGS) entry which is preliminary data.</text>
</comment>
<accession>A0A9P6UQ73</accession>
<dbReference type="Gene3D" id="3.60.20.10">
    <property type="entry name" value="Glutamine Phosphoribosylpyrophosphate, subunit 1, domain 1"/>
    <property type="match status" value="1"/>
</dbReference>
<proteinExistence type="inferred from homology"/>
<reference evidence="6" key="1">
    <citation type="journal article" date="2020" name="Fungal Divers.">
        <title>Resolving the Mortierellaceae phylogeny through synthesis of multi-gene phylogenetics and phylogenomics.</title>
        <authorList>
            <person name="Vandepol N."/>
            <person name="Liber J."/>
            <person name="Desiro A."/>
            <person name="Na H."/>
            <person name="Kennedy M."/>
            <person name="Barry K."/>
            <person name="Grigoriev I.V."/>
            <person name="Miller A.N."/>
            <person name="O'Donnell K."/>
            <person name="Stajich J.E."/>
            <person name="Bonito G."/>
        </authorList>
    </citation>
    <scope>NUCLEOTIDE SEQUENCE</scope>
    <source>
        <strain evidence="6">REB-010B</strain>
    </source>
</reference>
<comment type="subcellular location">
    <subcellularLocation>
        <location evidence="5">Cytoplasm</location>
    </subcellularLocation>
    <subcellularLocation>
        <location evidence="5">Nucleus</location>
    </subcellularLocation>
</comment>
<evidence type="ECO:0000256" key="3">
    <source>
        <dbReference type="ARBA" id="ARBA00023242"/>
    </source>
</evidence>
<dbReference type="PROSITE" id="PS51476">
    <property type="entry name" value="PROTEASOME_BETA_2"/>
    <property type="match status" value="1"/>
</dbReference>
<protein>
    <recommendedName>
        <fullName evidence="5">Proteasome subunit beta</fullName>
    </recommendedName>
</protein>
<evidence type="ECO:0000256" key="4">
    <source>
        <dbReference type="ARBA" id="ARBA00026071"/>
    </source>
</evidence>
<dbReference type="PANTHER" id="PTHR32194">
    <property type="entry name" value="METALLOPROTEASE TLDD"/>
    <property type="match status" value="1"/>
</dbReference>
<dbReference type="GO" id="GO:0005634">
    <property type="term" value="C:nucleus"/>
    <property type="evidence" value="ECO:0007669"/>
    <property type="project" value="UniProtKB-SubCell"/>
</dbReference>
<dbReference type="InterPro" id="IPR035206">
    <property type="entry name" value="Proteasome_beta2"/>
</dbReference>
<name>A0A9P6UQ73_9FUNG</name>
<dbReference type="AlphaFoldDB" id="A0A9P6UQ73"/>
<sequence length="197" mass="22088">MDTLFGITGKDFVITAYDSKAVASITLMKIGEDKSRELNSHALMLFSGEPGDGVHFSEYVERNIKLYGIRNGIELSPRAVASFARRELADSLRSRKPYSVNLLIAGFDVKTNKPALYWLDHLASLADVPFAAHGYGAYYCLSLLDRYHREDITEEEGIKLLDKCIKELRSRMILNMPDFVAKIVNKDGIRLVQLGGN</sequence>
<gene>
    <name evidence="6" type="primary">PRE1</name>
    <name evidence="6" type="ORF">BGZ99_007755</name>
</gene>
<evidence type="ECO:0000256" key="2">
    <source>
        <dbReference type="ARBA" id="ARBA00022942"/>
    </source>
</evidence>
<keyword evidence="1 5" id="KW-0963">Cytoplasm</keyword>
<evidence type="ECO:0000313" key="7">
    <source>
        <dbReference type="Proteomes" id="UP000738325"/>
    </source>
</evidence>
<dbReference type="SUPFAM" id="SSF56235">
    <property type="entry name" value="N-terminal nucleophile aminohydrolases (Ntn hydrolases)"/>
    <property type="match status" value="1"/>
</dbReference>
<dbReference type="OrthoDB" id="268428at2759"/>
<keyword evidence="7" id="KW-1185">Reference proteome</keyword>
<dbReference type="Proteomes" id="UP000738325">
    <property type="component" value="Unassembled WGS sequence"/>
</dbReference>
<dbReference type="EMBL" id="JAAAIP010000573">
    <property type="protein sequence ID" value="KAG0314955.1"/>
    <property type="molecule type" value="Genomic_DNA"/>
</dbReference>
<keyword evidence="2 5" id="KW-0647">Proteasome</keyword>
<dbReference type="CDD" id="cd03758">
    <property type="entry name" value="proteasome_beta_type_2"/>
    <property type="match status" value="1"/>
</dbReference>
<evidence type="ECO:0000256" key="5">
    <source>
        <dbReference type="RuleBase" id="RU004203"/>
    </source>
</evidence>
<keyword evidence="3 5" id="KW-0539">Nucleus</keyword>
<comment type="subunit">
    <text evidence="5">Component of the proteasome complex.</text>
</comment>
<comment type="function">
    <text evidence="5">Component of the proteasome, a multicatalytic proteinase complex which is characterized by its ability to cleave peptides with Arg, Phe, Tyr, Leu, and Glu adjacent to the leaving group at neutral or slightly basic pH. The proteasome has an ATP-dependent proteolytic activity.</text>
</comment>
<dbReference type="GO" id="GO:0010498">
    <property type="term" value="P:proteasomal protein catabolic process"/>
    <property type="evidence" value="ECO:0007669"/>
    <property type="project" value="InterPro"/>
</dbReference>
<dbReference type="InterPro" id="IPR023333">
    <property type="entry name" value="Proteasome_suB-type"/>
</dbReference>
<dbReference type="GO" id="GO:0005839">
    <property type="term" value="C:proteasome core complex"/>
    <property type="evidence" value="ECO:0007669"/>
    <property type="project" value="InterPro"/>
</dbReference>
<dbReference type="InterPro" id="IPR001353">
    <property type="entry name" value="Proteasome_sua/b"/>
</dbReference>
<dbReference type="Pfam" id="PF00227">
    <property type="entry name" value="Proteasome"/>
    <property type="match status" value="1"/>
</dbReference>